<dbReference type="EMBL" id="JAMFMB010000020">
    <property type="protein sequence ID" value="MCL6284948.1"/>
    <property type="molecule type" value="Genomic_DNA"/>
</dbReference>
<dbReference type="SUPFAM" id="SSF52833">
    <property type="entry name" value="Thioredoxin-like"/>
    <property type="match status" value="1"/>
</dbReference>
<sequence>MALAHKGLSFEPQPWRITEKHRIAASGGITAPVLVDGRRWLRDSWKIALYLEETYPAHPLMAGPAALSRCRFLNSWADGTLHPALFRAVIAEQFPLTAEIDKAYYLERTLMKFGQSVEQIGADPDPAAALVSNALVPVEDALSLAPYLGGDAPDYGDYILFGTFQWARVVSRRHFWPQGSALERWFDALLDAFDGMGRAQPPRAHWDLPPLTCLAR</sequence>
<gene>
    <name evidence="2" type="ORF">M3P21_15555</name>
</gene>
<dbReference type="InterPro" id="IPR036249">
    <property type="entry name" value="Thioredoxin-like_sf"/>
</dbReference>
<dbReference type="Gene3D" id="1.20.1050.10">
    <property type="match status" value="1"/>
</dbReference>
<dbReference type="Pfam" id="PF13409">
    <property type="entry name" value="GST_N_2"/>
    <property type="match status" value="1"/>
</dbReference>
<organism evidence="2 3">
    <name type="scientific">Ruegeria spongiae</name>
    <dbReference type="NCBI Taxonomy" id="2942209"/>
    <lineage>
        <taxon>Bacteria</taxon>
        <taxon>Pseudomonadati</taxon>
        <taxon>Pseudomonadota</taxon>
        <taxon>Alphaproteobacteria</taxon>
        <taxon>Rhodobacterales</taxon>
        <taxon>Roseobacteraceae</taxon>
        <taxon>Ruegeria</taxon>
    </lineage>
</organism>
<dbReference type="Proteomes" id="UP001203880">
    <property type="component" value="Unassembled WGS sequence"/>
</dbReference>
<evidence type="ECO:0000313" key="3">
    <source>
        <dbReference type="Proteomes" id="UP001203880"/>
    </source>
</evidence>
<proteinExistence type="predicted"/>
<dbReference type="PROSITE" id="PS50404">
    <property type="entry name" value="GST_NTER"/>
    <property type="match status" value="1"/>
</dbReference>
<protein>
    <submittedName>
        <fullName evidence="2">Glutathione S-transferase C-terminal domain-containing protein</fullName>
    </submittedName>
</protein>
<evidence type="ECO:0000259" key="1">
    <source>
        <dbReference type="PROSITE" id="PS50404"/>
    </source>
</evidence>
<keyword evidence="3" id="KW-1185">Reference proteome</keyword>
<feature type="domain" description="GST N-terminal" evidence="1">
    <location>
        <begin position="1"/>
        <end position="59"/>
    </location>
</feature>
<evidence type="ECO:0000313" key="2">
    <source>
        <dbReference type="EMBL" id="MCL6284948.1"/>
    </source>
</evidence>
<dbReference type="SUPFAM" id="SSF47616">
    <property type="entry name" value="GST C-terminal domain-like"/>
    <property type="match status" value="1"/>
</dbReference>
<dbReference type="Gene3D" id="3.40.30.10">
    <property type="entry name" value="Glutaredoxin"/>
    <property type="match status" value="1"/>
</dbReference>
<reference evidence="2" key="1">
    <citation type="submission" date="2022-05" db="EMBL/GenBank/DDBJ databases">
        <authorList>
            <person name="Park J.-S."/>
        </authorList>
    </citation>
    <scope>NUCLEOTIDE SEQUENCE</scope>
    <source>
        <strain evidence="2">2012CJ41-6</strain>
    </source>
</reference>
<dbReference type="InterPro" id="IPR054416">
    <property type="entry name" value="GST_UstS-like_C"/>
</dbReference>
<comment type="caution">
    <text evidence="2">The sequence shown here is derived from an EMBL/GenBank/DDBJ whole genome shotgun (WGS) entry which is preliminary data.</text>
</comment>
<dbReference type="InterPro" id="IPR036282">
    <property type="entry name" value="Glutathione-S-Trfase_C_sf"/>
</dbReference>
<accession>A0ABT0Q510</accession>
<name>A0ABT0Q510_9RHOB</name>
<dbReference type="InterPro" id="IPR004045">
    <property type="entry name" value="Glutathione_S-Trfase_N"/>
</dbReference>
<dbReference type="Pfam" id="PF22041">
    <property type="entry name" value="GST_C_7"/>
    <property type="match status" value="1"/>
</dbReference>